<proteinExistence type="predicted"/>
<reference evidence="3" key="1">
    <citation type="journal article" date="2017" name="Nat. Commun.">
        <title>The North American bullfrog draft genome provides insight into hormonal regulation of long noncoding RNA.</title>
        <authorList>
            <person name="Hammond S.A."/>
            <person name="Warren R.L."/>
            <person name="Vandervalk B.P."/>
            <person name="Kucuk E."/>
            <person name="Khan H."/>
            <person name="Gibb E.A."/>
            <person name="Pandoh P."/>
            <person name="Kirk H."/>
            <person name="Zhao Y."/>
            <person name="Jones M."/>
            <person name="Mungall A.J."/>
            <person name="Coope R."/>
            <person name="Pleasance S."/>
            <person name="Moore R.A."/>
            <person name="Holt R.A."/>
            <person name="Round J.M."/>
            <person name="Ohora S."/>
            <person name="Walle B.V."/>
            <person name="Veldhoen N."/>
            <person name="Helbing C.C."/>
            <person name="Birol I."/>
        </authorList>
    </citation>
    <scope>NUCLEOTIDE SEQUENCE [LARGE SCALE GENOMIC DNA]</scope>
</reference>
<keyword evidence="1" id="KW-1133">Transmembrane helix</keyword>
<dbReference type="Proteomes" id="UP000228934">
    <property type="component" value="Unassembled WGS sequence"/>
</dbReference>
<keyword evidence="3" id="KW-1185">Reference proteome</keyword>
<sequence>MLRLNNVWLLLSMLNSSFWSKLLFTVTLGVIS</sequence>
<evidence type="ECO:0000313" key="3">
    <source>
        <dbReference type="Proteomes" id="UP000228934"/>
    </source>
</evidence>
<keyword evidence="1" id="KW-0472">Membrane</keyword>
<protein>
    <submittedName>
        <fullName evidence="2">Uncharacterized protein</fullName>
    </submittedName>
</protein>
<gene>
    <name evidence="2" type="ORF">AB205_0108200</name>
</gene>
<accession>A0A2G9Q4M0</accession>
<dbReference type="AlphaFoldDB" id="A0A2G9Q4M0"/>
<keyword evidence="1" id="KW-0812">Transmembrane</keyword>
<feature type="transmembrane region" description="Helical" evidence="1">
    <location>
        <begin position="7"/>
        <end position="31"/>
    </location>
</feature>
<dbReference type="EMBL" id="KZ369150">
    <property type="protein sequence ID" value="PIO10495.1"/>
    <property type="molecule type" value="Genomic_DNA"/>
</dbReference>
<organism evidence="2 3">
    <name type="scientific">Aquarana catesbeiana</name>
    <name type="common">American bullfrog</name>
    <name type="synonym">Rana catesbeiana</name>
    <dbReference type="NCBI Taxonomy" id="8400"/>
    <lineage>
        <taxon>Eukaryota</taxon>
        <taxon>Metazoa</taxon>
        <taxon>Chordata</taxon>
        <taxon>Craniata</taxon>
        <taxon>Vertebrata</taxon>
        <taxon>Euteleostomi</taxon>
        <taxon>Amphibia</taxon>
        <taxon>Batrachia</taxon>
        <taxon>Anura</taxon>
        <taxon>Neobatrachia</taxon>
        <taxon>Ranoidea</taxon>
        <taxon>Ranidae</taxon>
        <taxon>Aquarana</taxon>
    </lineage>
</organism>
<name>A0A2G9Q4M0_AQUCT</name>
<evidence type="ECO:0000256" key="1">
    <source>
        <dbReference type="SAM" id="Phobius"/>
    </source>
</evidence>
<evidence type="ECO:0000313" key="2">
    <source>
        <dbReference type="EMBL" id="PIO10495.1"/>
    </source>
</evidence>